<dbReference type="SUPFAM" id="SSF47203">
    <property type="entry name" value="Acyl-CoA dehydrogenase C-terminal domain-like"/>
    <property type="match status" value="1"/>
</dbReference>
<evidence type="ECO:0000259" key="6">
    <source>
        <dbReference type="Pfam" id="PF00441"/>
    </source>
</evidence>
<keyword evidence="3 5" id="KW-0285">Flavoprotein</keyword>
<feature type="domain" description="Acyl-CoA dehydrogenase/oxidase C-terminal" evidence="6">
    <location>
        <begin position="297"/>
        <end position="371"/>
    </location>
</feature>
<dbReference type="EMBL" id="AKWD02000024">
    <property type="protein sequence ID" value="EMO54539.1"/>
    <property type="molecule type" value="Genomic_DNA"/>
</dbReference>
<dbReference type="InterPro" id="IPR013786">
    <property type="entry name" value="AcylCoA_DH/ox_N"/>
</dbReference>
<protein>
    <submittedName>
        <fullName evidence="9">Acyl-CoA dehydrogenase, C-terminal domain protein</fullName>
    </submittedName>
</protein>
<evidence type="ECO:0000256" key="2">
    <source>
        <dbReference type="ARBA" id="ARBA00009347"/>
    </source>
</evidence>
<dbReference type="GO" id="GO:0003995">
    <property type="term" value="F:acyl-CoA dehydrogenase activity"/>
    <property type="evidence" value="ECO:0007669"/>
    <property type="project" value="InterPro"/>
</dbReference>
<dbReference type="Gene3D" id="2.40.110.10">
    <property type="entry name" value="Butyryl-CoA Dehydrogenase, subunit A, domain 2"/>
    <property type="match status" value="1"/>
</dbReference>
<dbReference type="InterPro" id="IPR046373">
    <property type="entry name" value="Acyl-CoA_Oxase/DH_mid-dom_sf"/>
</dbReference>
<comment type="caution">
    <text evidence="9">The sequence shown here is derived from an EMBL/GenBank/DDBJ whole genome shotgun (WGS) entry which is preliminary data.</text>
</comment>
<gene>
    <name evidence="9" type="ORF">LEP1GSC172_4261</name>
</gene>
<feature type="domain" description="Acyl-CoA oxidase/dehydrogenase middle" evidence="7">
    <location>
        <begin position="184"/>
        <end position="282"/>
    </location>
</feature>
<keyword evidence="5" id="KW-0560">Oxidoreductase</keyword>
<keyword evidence="4 5" id="KW-0274">FAD</keyword>
<evidence type="ECO:0000256" key="5">
    <source>
        <dbReference type="RuleBase" id="RU362125"/>
    </source>
</evidence>
<evidence type="ECO:0000256" key="4">
    <source>
        <dbReference type="ARBA" id="ARBA00022827"/>
    </source>
</evidence>
<dbReference type="PANTHER" id="PTHR42803:SF1">
    <property type="entry name" value="BROAD-SPECIFICITY LINEAR ACYL-COA DEHYDROGENASE FADE5"/>
    <property type="match status" value="1"/>
</dbReference>
<dbReference type="PANTHER" id="PTHR42803">
    <property type="entry name" value="ACYL-COA DEHYDROGENASE"/>
    <property type="match status" value="1"/>
</dbReference>
<dbReference type="Pfam" id="PF02770">
    <property type="entry name" value="Acyl-CoA_dh_M"/>
    <property type="match status" value="1"/>
</dbReference>
<dbReference type="AlphaFoldDB" id="M6VNC5"/>
<name>M6VNC5_9LEPT</name>
<dbReference type="PROSITE" id="PS00073">
    <property type="entry name" value="ACYL_COA_DH_2"/>
    <property type="match status" value="1"/>
</dbReference>
<dbReference type="Gene3D" id="1.10.540.10">
    <property type="entry name" value="Acyl-CoA dehydrogenase/oxidase, N-terminal domain"/>
    <property type="match status" value="1"/>
</dbReference>
<comment type="similarity">
    <text evidence="2 5">Belongs to the acyl-CoA dehydrogenase family.</text>
</comment>
<dbReference type="Pfam" id="PF00441">
    <property type="entry name" value="Acyl-CoA_dh_1"/>
    <property type="match status" value="2"/>
</dbReference>
<dbReference type="GO" id="GO:0050660">
    <property type="term" value="F:flavin adenine dinucleotide binding"/>
    <property type="evidence" value="ECO:0007669"/>
    <property type="project" value="InterPro"/>
</dbReference>
<feature type="domain" description="Acyl-CoA dehydrogenase/oxidase N-terminal" evidence="8">
    <location>
        <begin position="70"/>
        <end position="180"/>
    </location>
</feature>
<dbReference type="InterPro" id="IPR009075">
    <property type="entry name" value="AcylCo_DH/oxidase_C"/>
</dbReference>
<comment type="cofactor">
    <cofactor evidence="1 5">
        <name>FAD</name>
        <dbReference type="ChEBI" id="CHEBI:57692"/>
    </cofactor>
</comment>
<dbReference type="SUPFAM" id="SSF56645">
    <property type="entry name" value="Acyl-CoA dehydrogenase NM domain-like"/>
    <property type="match status" value="1"/>
</dbReference>
<accession>M6VNC5</accession>
<dbReference type="RefSeq" id="WP_002177447.1">
    <property type="nucleotide sequence ID" value="NZ_AKWD02000024.1"/>
</dbReference>
<dbReference type="InterPro" id="IPR006089">
    <property type="entry name" value="Acyl-CoA_DH_CS"/>
</dbReference>
<dbReference type="InterPro" id="IPR037069">
    <property type="entry name" value="AcylCoA_DH/ox_N_sf"/>
</dbReference>
<dbReference type="InterPro" id="IPR036250">
    <property type="entry name" value="AcylCo_DH-like_C"/>
</dbReference>
<evidence type="ECO:0000259" key="7">
    <source>
        <dbReference type="Pfam" id="PF02770"/>
    </source>
</evidence>
<reference evidence="9 10" key="1">
    <citation type="submission" date="2013-01" db="EMBL/GenBank/DDBJ databases">
        <authorList>
            <person name="Harkins D.M."/>
            <person name="Durkin A.S."/>
            <person name="Brinkac L.M."/>
            <person name="Haft D.H."/>
            <person name="Selengut J.D."/>
            <person name="Sanka R."/>
            <person name="DePew J."/>
            <person name="Purushe J."/>
            <person name="Matthias M.A."/>
            <person name="Vinetz J.M."/>
            <person name="Sutton G.G."/>
            <person name="Nierman W.C."/>
            <person name="Fouts D.E."/>
        </authorList>
    </citation>
    <scope>NUCLEOTIDE SEQUENCE [LARGE SCALE GENOMIC DNA]</scope>
    <source>
        <strain evidence="9 10">HAI1536</strain>
    </source>
</reference>
<dbReference type="InterPro" id="IPR052166">
    <property type="entry name" value="Diverse_Acyl-CoA_DH"/>
</dbReference>
<dbReference type="InterPro" id="IPR006091">
    <property type="entry name" value="Acyl-CoA_Oxase/DH_mid-dom"/>
</dbReference>
<feature type="domain" description="Acyl-CoA dehydrogenase/oxidase C-terminal" evidence="6">
    <location>
        <begin position="407"/>
        <end position="460"/>
    </location>
</feature>
<evidence type="ECO:0000256" key="3">
    <source>
        <dbReference type="ARBA" id="ARBA00022630"/>
    </source>
</evidence>
<organism evidence="9 10">
    <name type="scientific">Leptospira noguchii</name>
    <dbReference type="NCBI Taxonomy" id="28182"/>
    <lineage>
        <taxon>Bacteria</taxon>
        <taxon>Pseudomonadati</taxon>
        <taxon>Spirochaetota</taxon>
        <taxon>Spirochaetia</taxon>
        <taxon>Leptospirales</taxon>
        <taxon>Leptospiraceae</taxon>
        <taxon>Leptospira</taxon>
    </lineage>
</organism>
<dbReference type="Proteomes" id="UP000012112">
    <property type="component" value="Unassembled WGS sequence"/>
</dbReference>
<dbReference type="InterPro" id="IPR009100">
    <property type="entry name" value="AcylCoA_DH/oxidase_NM_dom_sf"/>
</dbReference>
<dbReference type="Pfam" id="PF02771">
    <property type="entry name" value="Acyl-CoA_dh_N"/>
    <property type="match status" value="1"/>
</dbReference>
<dbReference type="STRING" id="28182.GCA_001568325_00888"/>
<sequence>MIENNYFLENQDLQENFQFIIDWKEIIDGFEDNFADHKIFKKNGNESLSMAPSSYDEALEYYKSILESGGEIAGKQIASIAKDMDVEGLKYSSGKVTFPETMIKGIKQVKNAGILPYSIGRKHGGLGVPATIQFMMLELFSRADGSFAIALGCLNLAETIERFGSKEMIEEYVLKMANGEIFGAMALTEPNYGSDLPNLQTKAVKDENGTWKLTGTKRFITHGCGFSNIPAVILTLARTGTPTSGARGLSFFLVKSSDVFIAGIEKKMGLHCSPTCEVVYENTPGILIGDEGYGLVRYSMAMMNGARLSIAAQAMGIATAAYMEAKKYASEREQFGKTIQNIPAVRKMLSFMDREIAGMRAILLEASRSIDLYHWKSERMKEQKIDERVIKKDETIRKWEKLANLFTPLSKYYITEIANKIAYDALQIHGGAGFTYDYDISRIYRDVRITNIYEGTTQLQVVAAIGGIVSGMSPKGHLRQYFEEEFFKIGGGSILLNENKDSLTKIVELYSSISNSSLRDEVALEVVQSTARVLIGLLLEKGTFKLNGETKKKREILAREYNLESKAILLSNQIIIENRQIDLTFA</sequence>
<proteinExistence type="inferred from homology"/>
<evidence type="ECO:0000259" key="8">
    <source>
        <dbReference type="Pfam" id="PF02771"/>
    </source>
</evidence>
<evidence type="ECO:0000256" key="1">
    <source>
        <dbReference type="ARBA" id="ARBA00001974"/>
    </source>
</evidence>
<dbReference type="Gene3D" id="1.20.140.10">
    <property type="entry name" value="Butyryl-CoA Dehydrogenase, subunit A, domain 3"/>
    <property type="match status" value="1"/>
</dbReference>
<evidence type="ECO:0000313" key="10">
    <source>
        <dbReference type="Proteomes" id="UP000012112"/>
    </source>
</evidence>
<dbReference type="OrthoDB" id="9764895at2"/>
<evidence type="ECO:0000313" key="9">
    <source>
        <dbReference type="EMBL" id="EMO54539.1"/>
    </source>
</evidence>